<accession>A0ABX8W998</accession>
<keyword evidence="4 10" id="KW-0067">ATP-binding</keyword>
<evidence type="ECO:0000313" key="10">
    <source>
        <dbReference type="EMBL" id="QYN53471.1"/>
    </source>
</evidence>
<dbReference type="InterPro" id="IPR027417">
    <property type="entry name" value="P-loop_NTPase"/>
</dbReference>
<evidence type="ECO:0000256" key="3">
    <source>
        <dbReference type="ARBA" id="ARBA00022741"/>
    </source>
</evidence>
<evidence type="ECO:0000256" key="4">
    <source>
        <dbReference type="ARBA" id="ARBA00022840"/>
    </source>
</evidence>
<dbReference type="PROSITE" id="PS50929">
    <property type="entry name" value="ABC_TM1F"/>
    <property type="match status" value="1"/>
</dbReference>
<dbReference type="Pfam" id="PF00664">
    <property type="entry name" value="ABC_membrane"/>
    <property type="match status" value="1"/>
</dbReference>
<dbReference type="CDD" id="cd03228">
    <property type="entry name" value="ABCC_MRP_Like"/>
    <property type="match status" value="1"/>
</dbReference>
<evidence type="ECO:0000259" key="8">
    <source>
        <dbReference type="PROSITE" id="PS50893"/>
    </source>
</evidence>
<dbReference type="GO" id="GO:0005524">
    <property type="term" value="F:ATP binding"/>
    <property type="evidence" value="ECO:0007669"/>
    <property type="project" value="UniProtKB-KW"/>
</dbReference>
<feature type="domain" description="ABC transmembrane type-1" evidence="9">
    <location>
        <begin position="16"/>
        <end position="291"/>
    </location>
</feature>
<protein>
    <submittedName>
        <fullName evidence="10">ABC transporter ATP-binding protein</fullName>
    </submittedName>
</protein>
<keyword evidence="5 7" id="KW-1133">Transmembrane helix</keyword>
<evidence type="ECO:0000256" key="2">
    <source>
        <dbReference type="ARBA" id="ARBA00022692"/>
    </source>
</evidence>
<gene>
    <name evidence="10" type="ORF">GYM71_08595</name>
</gene>
<evidence type="ECO:0000256" key="7">
    <source>
        <dbReference type="SAM" id="Phobius"/>
    </source>
</evidence>
<keyword evidence="2 7" id="KW-0812">Transmembrane</keyword>
<dbReference type="InterPro" id="IPR036640">
    <property type="entry name" value="ABC1_TM_sf"/>
</dbReference>
<dbReference type="SUPFAM" id="SSF90123">
    <property type="entry name" value="ABC transporter transmembrane region"/>
    <property type="match status" value="1"/>
</dbReference>
<keyword evidence="3" id="KW-0547">Nucleotide-binding</keyword>
<feature type="transmembrane region" description="Helical" evidence="7">
    <location>
        <begin position="148"/>
        <end position="166"/>
    </location>
</feature>
<evidence type="ECO:0000256" key="6">
    <source>
        <dbReference type="ARBA" id="ARBA00023136"/>
    </source>
</evidence>
<dbReference type="SUPFAM" id="SSF52540">
    <property type="entry name" value="P-loop containing nucleoside triphosphate hydrolases"/>
    <property type="match status" value="1"/>
</dbReference>
<dbReference type="Gene3D" id="1.20.1560.10">
    <property type="entry name" value="ABC transporter type 1, transmembrane domain"/>
    <property type="match status" value="1"/>
</dbReference>
<dbReference type="PROSITE" id="PS50893">
    <property type="entry name" value="ABC_TRANSPORTER_2"/>
    <property type="match status" value="1"/>
</dbReference>
<keyword evidence="11" id="KW-1185">Reference proteome</keyword>
<name>A0ABX8W998_9LACO</name>
<dbReference type="InterPro" id="IPR003593">
    <property type="entry name" value="AAA+_ATPase"/>
</dbReference>
<organism evidence="10 11">
    <name type="scientific">Lactobacillus panisapium</name>
    <dbReference type="NCBI Taxonomy" id="2012495"/>
    <lineage>
        <taxon>Bacteria</taxon>
        <taxon>Bacillati</taxon>
        <taxon>Bacillota</taxon>
        <taxon>Bacilli</taxon>
        <taxon>Lactobacillales</taxon>
        <taxon>Lactobacillaceae</taxon>
        <taxon>Lactobacillus</taxon>
    </lineage>
</organism>
<evidence type="ECO:0000313" key="11">
    <source>
        <dbReference type="Proteomes" id="UP000826550"/>
    </source>
</evidence>
<dbReference type="PANTHER" id="PTHR24221:SF654">
    <property type="entry name" value="ATP-BINDING CASSETTE SUB-FAMILY B MEMBER 6"/>
    <property type="match status" value="1"/>
</dbReference>
<dbReference type="EMBL" id="CP048268">
    <property type="protein sequence ID" value="QYN53471.1"/>
    <property type="molecule type" value="Genomic_DNA"/>
</dbReference>
<evidence type="ECO:0000259" key="9">
    <source>
        <dbReference type="PROSITE" id="PS50929"/>
    </source>
</evidence>
<dbReference type="Proteomes" id="UP000826550">
    <property type="component" value="Chromosome"/>
</dbReference>
<dbReference type="InterPro" id="IPR039421">
    <property type="entry name" value="Type_1_exporter"/>
</dbReference>
<proteinExistence type="predicted"/>
<dbReference type="PROSITE" id="PS00675">
    <property type="entry name" value="SIGMA54_INTERACT_1"/>
    <property type="match status" value="1"/>
</dbReference>
<dbReference type="RefSeq" id="WP_220220162.1">
    <property type="nucleotide sequence ID" value="NZ_CP048268.1"/>
</dbReference>
<feature type="transmembrane region" description="Helical" evidence="7">
    <location>
        <begin position="51"/>
        <end position="75"/>
    </location>
</feature>
<feature type="domain" description="ABC transporter" evidence="8">
    <location>
        <begin position="318"/>
        <end position="531"/>
    </location>
</feature>
<dbReference type="Gene3D" id="3.40.50.300">
    <property type="entry name" value="P-loop containing nucleotide triphosphate hydrolases"/>
    <property type="match status" value="1"/>
</dbReference>
<dbReference type="PANTHER" id="PTHR24221">
    <property type="entry name" value="ATP-BINDING CASSETTE SUB-FAMILY B"/>
    <property type="match status" value="1"/>
</dbReference>
<sequence length="533" mass="59370">MSIKELFKSNIPRGMLILLAYVLYAIAETLNNYLIKFATDNLTKKAWTSAVMWLVIIAIMGLFTFFLLPLGTYLFNQQIQNYLHQIRTHMMKHYYGQKSVNVAEMANQLGNNLKILTDNYAKPWIDIWSTILRVILAITAILTLHWSIVIATILITIIVLLLPKILEKRLARASAIVAKTNSTFLNTISNWFSGLGELRRYQSKKTLKQAVKQKSQALADANITQGKISGEAQIINGIGNSIGQVGICFWCSILYFSQQITIGDWLTSLGFVSIIFNGLWQVITAITKIKSTAELRKQVATLVQPVKITNKRVIVDAVQSHNLVVTYANGEKLTYPDFEIKPGEKVLLTGDSGTGKSTLFKVLLNQIKPSAGSVMFKATNQQLIKPQNAQVGYIAQDASLFPTTIANNITMFNQQLNGKLKQVLQKVQLAPDLAKFPARANTVIDLDQPNLSGGQRQKVVLARAEIHETKFLLLDEATSAIDRQGTKQIISELLKTNATILMIAHNFSPELIAQFDRQIHLTTNSKGANNNDD</sequence>
<evidence type="ECO:0000256" key="1">
    <source>
        <dbReference type="ARBA" id="ARBA00004651"/>
    </source>
</evidence>
<reference evidence="10 11" key="1">
    <citation type="submission" date="2020-01" db="EMBL/GenBank/DDBJ databases">
        <title>Vast differences in strain-level diversity in the gut microbiota of two closely related honey bee species.</title>
        <authorList>
            <person name="Ellegaard K.M."/>
            <person name="Suenami S."/>
            <person name="Miyazaki R."/>
            <person name="Engel P."/>
        </authorList>
    </citation>
    <scope>NUCLEOTIDE SEQUENCE [LARGE SCALE GENOMIC DNA]</scope>
    <source>
        <strain evidence="10 11">ESL0416</strain>
    </source>
</reference>
<dbReference type="Pfam" id="PF00005">
    <property type="entry name" value="ABC_tran"/>
    <property type="match status" value="1"/>
</dbReference>
<evidence type="ECO:0000256" key="5">
    <source>
        <dbReference type="ARBA" id="ARBA00022989"/>
    </source>
</evidence>
<dbReference type="InterPro" id="IPR003439">
    <property type="entry name" value="ABC_transporter-like_ATP-bd"/>
</dbReference>
<comment type="subcellular location">
    <subcellularLocation>
        <location evidence="1">Cell membrane</location>
        <topology evidence="1">Multi-pass membrane protein</topology>
    </subcellularLocation>
</comment>
<dbReference type="InterPro" id="IPR011527">
    <property type="entry name" value="ABC1_TM_dom"/>
</dbReference>
<keyword evidence="6 7" id="KW-0472">Membrane</keyword>
<dbReference type="InterPro" id="IPR025662">
    <property type="entry name" value="Sigma_54_int_dom_ATP-bd_1"/>
</dbReference>
<dbReference type="SMART" id="SM00382">
    <property type="entry name" value="AAA"/>
    <property type="match status" value="1"/>
</dbReference>